<dbReference type="InterPro" id="IPR003329">
    <property type="entry name" value="Cytidylyl_trans"/>
</dbReference>
<dbReference type="AlphaFoldDB" id="A0A3D8Y297"/>
<dbReference type="PANTHER" id="PTHR21485">
    <property type="entry name" value="HAD SUPERFAMILY MEMBERS CMAS AND KDSC"/>
    <property type="match status" value="1"/>
</dbReference>
<keyword evidence="2" id="KW-1185">Reference proteome</keyword>
<accession>A0A3D8Y297</accession>
<organism evidence="1 2">
    <name type="scientific">Dyadobacter luteus</name>
    <dbReference type="NCBI Taxonomy" id="2259619"/>
    <lineage>
        <taxon>Bacteria</taxon>
        <taxon>Pseudomonadati</taxon>
        <taxon>Bacteroidota</taxon>
        <taxon>Cytophagia</taxon>
        <taxon>Cytophagales</taxon>
        <taxon>Spirosomataceae</taxon>
        <taxon>Dyadobacter</taxon>
    </lineage>
</organism>
<dbReference type="Pfam" id="PF02348">
    <property type="entry name" value="CTP_transf_3"/>
    <property type="match status" value="1"/>
</dbReference>
<proteinExistence type="predicted"/>
<dbReference type="Gene3D" id="3.90.550.10">
    <property type="entry name" value="Spore Coat Polysaccharide Biosynthesis Protein SpsA, Chain A"/>
    <property type="match status" value="1"/>
</dbReference>
<dbReference type="InterPro" id="IPR029044">
    <property type="entry name" value="Nucleotide-diphossugar_trans"/>
</dbReference>
<dbReference type="Proteomes" id="UP000256373">
    <property type="component" value="Unassembled WGS sequence"/>
</dbReference>
<dbReference type="PANTHER" id="PTHR21485:SF6">
    <property type="entry name" value="N-ACYLNEURAMINATE CYTIDYLYLTRANSFERASE-RELATED"/>
    <property type="match status" value="1"/>
</dbReference>
<dbReference type="CDD" id="cd02513">
    <property type="entry name" value="CMP-NeuAc_Synthase"/>
    <property type="match status" value="1"/>
</dbReference>
<dbReference type="SUPFAM" id="SSF53448">
    <property type="entry name" value="Nucleotide-diphospho-sugar transferases"/>
    <property type="match status" value="1"/>
</dbReference>
<comment type="caution">
    <text evidence="1">The sequence shown here is derived from an EMBL/GenBank/DDBJ whole genome shotgun (WGS) entry which is preliminary data.</text>
</comment>
<reference evidence="1 2" key="1">
    <citation type="submission" date="2018-07" db="EMBL/GenBank/DDBJ databases">
        <title>Dyadobacter roseus sp. nov., isolated from rose rhizosphere soil.</title>
        <authorList>
            <person name="Chen L."/>
        </authorList>
    </citation>
    <scope>NUCLEOTIDE SEQUENCE [LARGE SCALE GENOMIC DNA]</scope>
    <source>
        <strain evidence="1 2">RS19</strain>
    </source>
</reference>
<dbReference type="EMBL" id="QNUL01000049">
    <property type="protein sequence ID" value="REA55231.1"/>
    <property type="molecule type" value="Genomic_DNA"/>
</dbReference>
<gene>
    <name evidence="1" type="ORF">DSL64_28420</name>
</gene>
<keyword evidence="1" id="KW-0548">Nucleotidyltransferase</keyword>
<keyword evidence="1" id="KW-0808">Transferase</keyword>
<dbReference type="RefSeq" id="WP_115834362.1">
    <property type="nucleotide sequence ID" value="NZ_QNUL01000049.1"/>
</dbReference>
<name>A0A3D8Y297_9BACT</name>
<dbReference type="GO" id="GO:0008781">
    <property type="term" value="F:N-acylneuraminate cytidylyltransferase activity"/>
    <property type="evidence" value="ECO:0007669"/>
    <property type="project" value="TreeGrafter"/>
</dbReference>
<evidence type="ECO:0000313" key="1">
    <source>
        <dbReference type="EMBL" id="REA55231.1"/>
    </source>
</evidence>
<evidence type="ECO:0000313" key="2">
    <source>
        <dbReference type="Proteomes" id="UP000256373"/>
    </source>
</evidence>
<sequence length="235" mass="25966">MSSAHRILAVIPARSGSKGVPGKNLRMLGGKPLIHYTFQAASEAMLPDVVILSTDCTNIAASADIFPKIHVPFLRPEILSGDEVPTIKVLQHIIEYYDAANVGFDYVCLLQPTSPFRPTGLIDLAIKTILATKSDSLASMKRVPDKYNPHWVYENIDGRFTIATGDKDIIPRRQELPETFYRDGQIYISSTELIGKGKILGENPTCFLNETGADINIDTIEDWQQAEILINNGHS</sequence>
<dbReference type="InterPro" id="IPR050793">
    <property type="entry name" value="CMP-NeuNAc_synthase"/>
</dbReference>
<dbReference type="OrthoDB" id="9805604at2"/>
<protein>
    <submittedName>
        <fullName evidence="1">Acylneuraminate cytidylyltransferase family protein</fullName>
    </submittedName>
</protein>